<dbReference type="InterPro" id="IPR001845">
    <property type="entry name" value="HTH_ArsR_DNA-bd_dom"/>
</dbReference>
<evidence type="ECO:0000313" key="3">
    <source>
        <dbReference type="EMBL" id="EFG09819.1"/>
    </source>
</evidence>
<dbReference type="InterPro" id="IPR036390">
    <property type="entry name" value="WH_DNA-bd_sf"/>
</dbReference>
<dbReference type="SMART" id="SM00418">
    <property type="entry name" value="HTH_ARSR"/>
    <property type="match status" value="1"/>
</dbReference>
<feature type="region of interest" description="Disordered" evidence="1">
    <location>
        <begin position="108"/>
        <end position="158"/>
    </location>
</feature>
<dbReference type="Pfam" id="PF01022">
    <property type="entry name" value="HTH_5"/>
    <property type="match status" value="1"/>
</dbReference>
<dbReference type="KEGG" id="sclf:BB341_05175"/>
<protein>
    <submittedName>
        <fullName evidence="3">Transcriptional regulator</fullName>
    </submittedName>
</protein>
<dbReference type="Proteomes" id="UP000002357">
    <property type="component" value="Chromosome"/>
</dbReference>
<dbReference type="PANTHER" id="PTHR38600:SF1">
    <property type="entry name" value="TRANSCRIPTIONAL REGULATORY PROTEIN"/>
    <property type="match status" value="1"/>
</dbReference>
<keyword evidence="4" id="KW-1185">Reference proteome</keyword>
<dbReference type="CDD" id="cd00090">
    <property type="entry name" value="HTH_ARSR"/>
    <property type="match status" value="1"/>
</dbReference>
<gene>
    <name evidence="3" type="ORF">SCLAV_4747</name>
</gene>
<dbReference type="SUPFAM" id="SSF46785">
    <property type="entry name" value="Winged helix' DNA-binding domain"/>
    <property type="match status" value="1"/>
</dbReference>
<dbReference type="STRING" id="1901.BB341_05175"/>
<dbReference type="OrthoDB" id="3399802at2"/>
<dbReference type="InterPro" id="IPR036388">
    <property type="entry name" value="WH-like_DNA-bd_sf"/>
</dbReference>
<proteinExistence type="predicted"/>
<dbReference type="eggNOG" id="COG0640">
    <property type="taxonomic scope" value="Bacteria"/>
</dbReference>
<feature type="domain" description="HTH arsR-type" evidence="2">
    <location>
        <begin position="19"/>
        <end position="109"/>
    </location>
</feature>
<sequence>MKGKAVTNGPPLTGDAFLQVMAALGNPHRMRIIASLSHGRNYVSQLARDIGMSRPLLHMHLKRLESSGLITGSLEVSRGGKAMRYFEVVPFVYELTPELVAEAVRTLTDEGDEGRAPAGDGGGRELTDGGGKQAHRGLFDASGFTNGAAVEAKEEENR</sequence>
<dbReference type="PANTHER" id="PTHR38600">
    <property type="entry name" value="TRANSCRIPTIONAL REGULATORY PROTEIN"/>
    <property type="match status" value="1"/>
</dbReference>
<dbReference type="GO" id="GO:0003700">
    <property type="term" value="F:DNA-binding transcription factor activity"/>
    <property type="evidence" value="ECO:0007669"/>
    <property type="project" value="InterPro"/>
</dbReference>
<dbReference type="Gene3D" id="1.10.10.10">
    <property type="entry name" value="Winged helix-like DNA-binding domain superfamily/Winged helix DNA-binding domain"/>
    <property type="match status" value="1"/>
</dbReference>
<dbReference type="AlphaFoldDB" id="E2QAC0"/>
<evidence type="ECO:0000259" key="2">
    <source>
        <dbReference type="SMART" id="SM00418"/>
    </source>
</evidence>
<organism evidence="3 4">
    <name type="scientific">Streptomyces clavuligerus</name>
    <dbReference type="NCBI Taxonomy" id="1901"/>
    <lineage>
        <taxon>Bacteria</taxon>
        <taxon>Bacillati</taxon>
        <taxon>Actinomycetota</taxon>
        <taxon>Actinomycetes</taxon>
        <taxon>Kitasatosporales</taxon>
        <taxon>Streptomycetaceae</taxon>
        <taxon>Streptomyces</taxon>
    </lineage>
</organism>
<name>E2QAC0_STRCL</name>
<dbReference type="InterPro" id="IPR011991">
    <property type="entry name" value="ArsR-like_HTH"/>
</dbReference>
<dbReference type="EMBL" id="CM000913">
    <property type="protein sequence ID" value="EFG09819.1"/>
    <property type="molecule type" value="Genomic_DNA"/>
</dbReference>
<evidence type="ECO:0000256" key="1">
    <source>
        <dbReference type="SAM" id="MobiDB-lite"/>
    </source>
</evidence>
<evidence type="ECO:0000313" key="4">
    <source>
        <dbReference type="Proteomes" id="UP000002357"/>
    </source>
</evidence>
<accession>E2QAC0</accession>
<reference evidence="3 4" key="1">
    <citation type="journal article" date="2010" name="Genome Biol. Evol.">
        <title>The sequence of a 1.8-mb bacterial linear plasmid reveals a rich evolutionary reservoir of secondary metabolic pathways.</title>
        <authorList>
            <person name="Medema M.H."/>
            <person name="Trefzer A."/>
            <person name="Kovalchuk A."/>
            <person name="van den Berg M."/>
            <person name="Mueller U."/>
            <person name="Heijne W."/>
            <person name="Wu L."/>
            <person name="Alam M.T."/>
            <person name="Ronning C.M."/>
            <person name="Nierman W.C."/>
            <person name="Bovenberg R.A.L."/>
            <person name="Breitling R."/>
            <person name="Takano E."/>
        </authorList>
    </citation>
    <scope>NUCLEOTIDE SEQUENCE [LARGE SCALE GENOMIC DNA]</scope>
    <source>
        <strain evidence="4">ATCC 27064 / DSM 738 / JCM 4710 / NBRC 13307 / NCIMB 12785 / NRRL 3585 / VKM Ac-602</strain>
    </source>
</reference>